<dbReference type="Proteomes" id="UP000011715">
    <property type="component" value="Unassembled WGS sequence"/>
</dbReference>
<dbReference type="InterPro" id="IPR011992">
    <property type="entry name" value="EF-hand-dom_pair"/>
</dbReference>
<feature type="domain" description="EF-hand" evidence="3">
    <location>
        <begin position="95"/>
        <end position="130"/>
    </location>
</feature>
<protein>
    <recommendedName>
        <fullName evidence="3">EF-hand domain-containing protein</fullName>
    </recommendedName>
</protein>
<dbReference type="EMBL" id="ADBL01002703">
    <property type="status" value="NOT_ANNOTATED_CDS"/>
    <property type="molecule type" value="Genomic_DNA"/>
</dbReference>
<proteinExistence type="predicted"/>
<name>A0A0C4EE09_MAGP6</name>
<dbReference type="VEuPathDB" id="FungiDB:MAPG_10973"/>
<dbReference type="SUPFAM" id="SSF47473">
    <property type="entry name" value="EF-hand"/>
    <property type="match status" value="1"/>
</dbReference>
<dbReference type="PANTHER" id="PTHR19237">
    <property type="entry name" value="NUCLEOBINDIN"/>
    <property type="match status" value="1"/>
</dbReference>
<keyword evidence="6" id="KW-1185">Reference proteome</keyword>
<sequence>MALNVCTGVEVAVAPISRVLMELPVGDAQFDAAELTLDSAGIQAVEGMLAPSLLLLAGLVGPSLAHGNHGSRSQKPIVSPDADWMTKHMAEEHHAGNFDAASFFTLHDFNGDGYLDSSELLQTYGLHDASNKHVPQSRVDEIAHELMDLLDSDHDSHVSRDEWDAFIHAGKTLPDMGTGPGHHGDDEYEYEIHHWEKYHDENTKLEDLTHPEDIEHFKMHERLDQEEEKQRKFMAQKSIVEENVPAMFRRHH</sequence>
<reference evidence="5" key="4">
    <citation type="journal article" date="2015" name="G3 (Bethesda)">
        <title>Genome sequences of three phytopathogenic species of the Magnaporthaceae family of fungi.</title>
        <authorList>
            <person name="Okagaki L.H."/>
            <person name="Nunes C.C."/>
            <person name="Sailsbery J."/>
            <person name="Clay B."/>
            <person name="Brown D."/>
            <person name="John T."/>
            <person name="Oh Y."/>
            <person name="Young N."/>
            <person name="Fitzgerald M."/>
            <person name="Haas B.J."/>
            <person name="Zeng Q."/>
            <person name="Young S."/>
            <person name="Adiconis X."/>
            <person name="Fan L."/>
            <person name="Levin J.Z."/>
            <person name="Mitchell T.K."/>
            <person name="Okubara P.A."/>
            <person name="Farman M.L."/>
            <person name="Kohn L.M."/>
            <person name="Birren B."/>
            <person name="Ma L.-J."/>
            <person name="Dean R.A."/>
        </authorList>
    </citation>
    <scope>NUCLEOTIDE SEQUENCE</scope>
    <source>
        <strain evidence="5">ATCC 64411 / 73-15</strain>
    </source>
</reference>
<dbReference type="InterPro" id="IPR040250">
    <property type="entry name" value="Nucleobindin"/>
</dbReference>
<dbReference type="OMA" id="ADWMTKH"/>
<dbReference type="EMBL" id="GL876978">
    <property type="protein sequence ID" value="KLU92026.1"/>
    <property type="molecule type" value="Genomic_DNA"/>
</dbReference>
<dbReference type="Gene3D" id="1.10.238.10">
    <property type="entry name" value="EF-hand"/>
    <property type="match status" value="1"/>
</dbReference>
<accession>A0A0C4EE09</accession>
<evidence type="ECO:0000259" key="3">
    <source>
        <dbReference type="PROSITE" id="PS50222"/>
    </source>
</evidence>
<evidence type="ECO:0000313" key="4">
    <source>
        <dbReference type="EMBL" id="KLU92026.1"/>
    </source>
</evidence>
<keyword evidence="2" id="KW-0106">Calcium</keyword>
<dbReference type="PROSITE" id="PS00018">
    <property type="entry name" value="EF_HAND_1"/>
    <property type="match status" value="1"/>
</dbReference>
<reference evidence="6" key="2">
    <citation type="submission" date="2010-05" db="EMBL/GenBank/DDBJ databases">
        <title>The genome sequence of Magnaporthe poae strain ATCC 64411.</title>
        <authorList>
            <person name="Ma L.-J."/>
            <person name="Dead R."/>
            <person name="Young S."/>
            <person name="Zeng Q."/>
            <person name="Koehrsen M."/>
            <person name="Alvarado L."/>
            <person name="Berlin A."/>
            <person name="Chapman S.B."/>
            <person name="Chen Z."/>
            <person name="Freedman E."/>
            <person name="Gellesch M."/>
            <person name="Goldberg J."/>
            <person name="Griggs A."/>
            <person name="Gujja S."/>
            <person name="Heilman E.R."/>
            <person name="Heiman D."/>
            <person name="Hepburn T."/>
            <person name="Howarth C."/>
            <person name="Jen D."/>
            <person name="Larson L."/>
            <person name="Mehta T."/>
            <person name="Neiman D."/>
            <person name="Pearson M."/>
            <person name="Roberts A."/>
            <person name="Saif S."/>
            <person name="Shea T."/>
            <person name="Shenoy N."/>
            <person name="Sisk P."/>
            <person name="Stolte C."/>
            <person name="Sykes S."/>
            <person name="Walk T."/>
            <person name="White J."/>
            <person name="Yandava C."/>
            <person name="Haas B."/>
            <person name="Nusbaum C."/>
            <person name="Birren B."/>
        </authorList>
    </citation>
    <scope>NUCLEOTIDE SEQUENCE [LARGE SCALE GENOMIC DNA]</scope>
    <source>
        <strain evidence="6">ATCC 64411 / 73-15</strain>
    </source>
</reference>
<dbReference type="InterPro" id="IPR018247">
    <property type="entry name" value="EF_Hand_1_Ca_BS"/>
</dbReference>
<evidence type="ECO:0000256" key="2">
    <source>
        <dbReference type="ARBA" id="ARBA00022837"/>
    </source>
</evidence>
<dbReference type="GO" id="GO:0005793">
    <property type="term" value="C:endoplasmic reticulum-Golgi intermediate compartment"/>
    <property type="evidence" value="ECO:0007669"/>
    <property type="project" value="TreeGrafter"/>
</dbReference>
<reference evidence="4" key="1">
    <citation type="submission" date="2010-05" db="EMBL/GenBank/DDBJ databases">
        <title>The Genome Sequence of Magnaporthe poae strain ATCC 64411.</title>
        <authorList>
            <consortium name="The Broad Institute Genome Sequencing Platform"/>
            <consortium name="Broad Institute Genome Sequencing Center for Infectious Disease"/>
            <person name="Ma L.-J."/>
            <person name="Dead R."/>
            <person name="Young S."/>
            <person name="Zeng Q."/>
            <person name="Koehrsen M."/>
            <person name="Alvarado L."/>
            <person name="Berlin A."/>
            <person name="Chapman S.B."/>
            <person name="Chen Z."/>
            <person name="Freedman E."/>
            <person name="Gellesch M."/>
            <person name="Goldberg J."/>
            <person name="Griggs A."/>
            <person name="Gujja S."/>
            <person name="Heilman E.R."/>
            <person name="Heiman D."/>
            <person name="Hepburn T."/>
            <person name="Howarth C."/>
            <person name="Jen D."/>
            <person name="Larson L."/>
            <person name="Mehta T."/>
            <person name="Neiman D."/>
            <person name="Pearson M."/>
            <person name="Roberts A."/>
            <person name="Saif S."/>
            <person name="Shea T."/>
            <person name="Shenoy N."/>
            <person name="Sisk P."/>
            <person name="Stolte C."/>
            <person name="Sykes S."/>
            <person name="Walk T."/>
            <person name="White J."/>
            <person name="Yandava C."/>
            <person name="Haas B."/>
            <person name="Nusbaum C."/>
            <person name="Birren B."/>
        </authorList>
    </citation>
    <scope>NUCLEOTIDE SEQUENCE</scope>
    <source>
        <strain evidence="4">ATCC 64411</strain>
    </source>
</reference>
<organism evidence="5 6">
    <name type="scientific">Magnaporthiopsis poae (strain ATCC 64411 / 73-15)</name>
    <name type="common">Kentucky bluegrass fungus</name>
    <name type="synonym">Magnaporthe poae</name>
    <dbReference type="NCBI Taxonomy" id="644358"/>
    <lineage>
        <taxon>Eukaryota</taxon>
        <taxon>Fungi</taxon>
        <taxon>Dikarya</taxon>
        <taxon>Ascomycota</taxon>
        <taxon>Pezizomycotina</taxon>
        <taxon>Sordariomycetes</taxon>
        <taxon>Sordariomycetidae</taxon>
        <taxon>Magnaporthales</taxon>
        <taxon>Magnaporthaceae</taxon>
        <taxon>Magnaporthiopsis</taxon>
    </lineage>
</organism>
<evidence type="ECO:0000256" key="1">
    <source>
        <dbReference type="ARBA" id="ARBA00022729"/>
    </source>
</evidence>
<dbReference type="InterPro" id="IPR002048">
    <property type="entry name" value="EF_hand_dom"/>
</dbReference>
<keyword evidence="1" id="KW-0732">Signal</keyword>
<evidence type="ECO:0000313" key="5">
    <source>
        <dbReference type="EnsemblFungi" id="MAPG_10973T0"/>
    </source>
</evidence>
<dbReference type="PROSITE" id="PS50222">
    <property type="entry name" value="EF_HAND_2"/>
    <property type="match status" value="2"/>
</dbReference>
<dbReference type="AlphaFoldDB" id="A0A0C4EE09"/>
<dbReference type="eggNOG" id="ENOG502QRFY">
    <property type="taxonomic scope" value="Eukaryota"/>
</dbReference>
<feature type="domain" description="EF-hand" evidence="3">
    <location>
        <begin position="138"/>
        <end position="173"/>
    </location>
</feature>
<reference evidence="4" key="3">
    <citation type="submission" date="2011-03" db="EMBL/GenBank/DDBJ databases">
        <title>Annotation of Magnaporthe poae ATCC 64411.</title>
        <authorList>
            <person name="Ma L.-J."/>
            <person name="Dead R."/>
            <person name="Young S.K."/>
            <person name="Zeng Q."/>
            <person name="Gargeya S."/>
            <person name="Fitzgerald M."/>
            <person name="Haas B."/>
            <person name="Abouelleil A."/>
            <person name="Alvarado L."/>
            <person name="Arachchi H.M."/>
            <person name="Berlin A."/>
            <person name="Brown A."/>
            <person name="Chapman S.B."/>
            <person name="Chen Z."/>
            <person name="Dunbar C."/>
            <person name="Freedman E."/>
            <person name="Gearin G."/>
            <person name="Gellesch M."/>
            <person name="Goldberg J."/>
            <person name="Griggs A."/>
            <person name="Gujja S."/>
            <person name="Heiman D."/>
            <person name="Howarth C."/>
            <person name="Larson L."/>
            <person name="Lui A."/>
            <person name="MacDonald P.J.P."/>
            <person name="Mehta T."/>
            <person name="Montmayeur A."/>
            <person name="Murphy C."/>
            <person name="Neiman D."/>
            <person name="Pearson M."/>
            <person name="Priest M."/>
            <person name="Roberts A."/>
            <person name="Saif S."/>
            <person name="Shea T."/>
            <person name="Shenoy N."/>
            <person name="Sisk P."/>
            <person name="Stolte C."/>
            <person name="Sykes S."/>
            <person name="Yandava C."/>
            <person name="Wortman J."/>
            <person name="Nusbaum C."/>
            <person name="Birren B."/>
        </authorList>
    </citation>
    <scope>NUCLEOTIDE SEQUENCE</scope>
    <source>
        <strain evidence="4">ATCC 64411</strain>
    </source>
</reference>
<dbReference type="EnsemblFungi" id="MAPG_10973T0">
    <property type="protein sequence ID" value="MAPG_10973T0"/>
    <property type="gene ID" value="MAPG_10973"/>
</dbReference>
<evidence type="ECO:0000313" key="6">
    <source>
        <dbReference type="Proteomes" id="UP000011715"/>
    </source>
</evidence>
<gene>
    <name evidence="4" type="ORF">MAPG_10973</name>
</gene>
<dbReference type="GO" id="GO:0005509">
    <property type="term" value="F:calcium ion binding"/>
    <property type="evidence" value="ECO:0007669"/>
    <property type="project" value="InterPro"/>
</dbReference>
<dbReference type="OrthoDB" id="289247at2759"/>
<dbReference type="PANTHER" id="PTHR19237:SF20">
    <property type="entry name" value="NUCLEOBINDIN 1"/>
    <property type="match status" value="1"/>
</dbReference>
<reference evidence="5" key="5">
    <citation type="submission" date="2015-06" db="UniProtKB">
        <authorList>
            <consortium name="EnsemblFungi"/>
        </authorList>
    </citation>
    <scope>IDENTIFICATION</scope>
    <source>
        <strain evidence="5">ATCC 64411</strain>
    </source>
</reference>